<dbReference type="PANTHER" id="PTHR33392:SF6">
    <property type="entry name" value="POLYISOPRENYL-TEICHOIC ACID--PEPTIDOGLYCAN TEICHOIC ACID TRANSFERASE TAGU"/>
    <property type="match status" value="1"/>
</dbReference>
<organism evidence="4 5">
    <name type="scientific">Kytococcus schroeteri</name>
    <dbReference type="NCBI Taxonomy" id="138300"/>
    <lineage>
        <taxon>Bacteria</taxon>
        <taxon>Bacillati</taxon>
        <taxon>Actinomycetota</taxon>
        <taxon>Actinomycetes</taxon>
        <taxon>Micrococcales</taxon>
        <taxon>Kytococcaceae</taxon>
        <taxon>Kytococcus</taxon>
    </lineage>
</organism>
<dbReference type="RefSeq" id="WP_101850083.1">
    <property type="nucleotide sequence ID" value="NZ_PKIZ01000026.1"/>
</dbReference>
<dbReference type="NCBIfam" id="TIGR00350">
    <property type="entry name" value="lytR_cpsA_psr"/>
    <property type="match status" value="1"/>
</dbReference>
<name>A0A2I1P894_9MICO</name>
<gene>
    <name evidence="4" type="ORF">CYJ76_10775</name>
</gene>
<evidence type="ECO:0000313" key="4">
    <source>
        <dbReference type="EMBL" id="PKZ40849.1"/>
    </source>
</evidence>
<feature type="compositionally biased region" description="Polar residues" evidence="2">
    <location>
        <begin position="46"/>
        <end position="59"/>
    </location>
</feature>
<dbReference type="AlphaFoldDB" id="A0A2I1P894"/>
<dbReference type="Proteomes" id="UP000234206">
    <property type="component" value="Unassembled WGS sequence"/>
</dbReference>
<evidence type="ECO:0000259" key="3">
    <source>
        <dbReference type="Pfam" id="PF03816"/>
    </source>
</evidence>
<evidence type="ECO:0000256" key="1">
    <source>
        <dbReference type="ARBA" id="ARBA00006068"/>
    </source>
</evidence>
<proteinExistence type="inferred from homology"/>
<comment type="caution">
    <text evidence="4">The sequence shown here is derived from an EMBL/GenBank/DDBJ whole genome shotgun (WGS) entry which is preliminary data.</text>
</comment>
<sequence>DGGTESPTGDGKGSGTDGGGTEKASRYLKDVTGDGKPDKGAKGTVTAPSDSAEKAQNPSRGAEGTRNILIVGEDDGRSNGAVRSDVMILAHMNASGSKVTLVHFPRDLWVPIPGHGFDKLNYAYSAGGAPLLAQTFQGALDVPVTDVVVTDFESFSSTVDALGGVTVRNPQPSPEFPEGTVRLDDGAEALRFVRERKTLKLGDMGRGERQMAVLSGVFDAARSAEVARNPNKVQRILDASTRNVRVSAGLSPKEIRGIGRRFITGGGTVTYQTAPWASIGWSPDGRQSIVVPDWAGIRALGEKVRNDSL</sequence>
<feature type="domain" description="Cell envelope-related transcriptional attenuator" evidence="3">
    <location>
        <begin position="83"/>
        <end position="221"/>
    </location>
</feature>
<dbReference type="EMBL" id="PKIZ01000026">
    <property type="protein sequence ID" value="PKZ40849.1"/>
    <property type="molecule type" value="Genomic_DNA"/>
</dbReference>
<dbReference type="InterPro" id="IPR050922">
    <property type="entry name" value="LytR/CpsA/Psr_CW_biosynth"/>
</dbReference>
<reference evidence="4 5" key="1">
    <citation type="submission" date="2017-12" db="EMBL/GenBank/DDBJ databases">
        <title>Phylogenetic diversity of female urinary microbiome.</title>
        <authorList>
            <person name="Thomas-White K."/>
            <person name="Wolfe A.J."/>
        </authorList>
    </citation>
    <scope>NUCLEOTIDE SEQUENCE [LARGE SCALE GENOMIC DNA]</scope>
    <source>
        <strain evidence="4 5">UMB1298</strain>
    </source>
</reference>
<feature type="compositionally biased region" description="Basic and acidic residues" evidence="2">
    <location>
        <begin position="23"/>
        <end position="41"/>
    </location>
</feature>
<protein>
    <recommendedName>
        <fullName evidence="3">Cell envelope-related transcriptional attenuator domain-containing protein</fullName>
    </recommendedName>
</protein>
<dbReference type="InterPro" id="IPR004474">
    <property type="entry name" value="LytR_CpsA_psr"/>
</dbReference>
<accession>A0A2I1P894</accession>
<dbReference type="PANTHER" id="PTHR33392">
    <property type="entry name" value="POLYISOPRENYL-TEICHOIC ACID--PEPTIDOGLYCAN TEICHOIC ACID TRANSFERASE TAGU"/>
    <property type="match status" value="1"/>
</dbReference>
<feature type="non-terminal residue" evidence="4">
    <location>
        <position position="1"/>
    </location>
</feature>
<feature type="compositionally biased region" description="Gly residues" evidence="2">
    <location>
        <begin position="10"/>
        <end position="21"/>
    </location>
</feature>
<comment type="similarity">
    <text evidence="1">Belongs to the LytR/CpsA/Psr (LCP) family.</text>
</comment>
<dbReference type="Gene3D" id="3.40.630.190">
    <property type="entry name" value="LCP protein"/>
    <property type="match status" value="1"/>
</dbReference>
<feature type="region of interest" description="Disordered" evidence="2">
    <location>
        <begin position="1"/>
        <end position="71"/>
    </location>
</feature>
<evidence type="ECO:0000256" key="2">
    <source>
        <dbReference type="SAM" id="MobiDB-lite"/>
    </source>
</evidence>
<keyword evidence="5" id="KW-1185">Reference proteome</keyword>
<dbReference type="Pfam" id="PF03816">
    <property type="entry name" value="LytR_cpsA_psr"/>
    <property type="match status" value="1"/>
</dbReference>
<evidence type="ECO:0000313" key="5">
    <source>
        <dbReference type="Proteomes" id="UP000234206"/>
    </source>
</evidence>